<dbReference type="RefSeq" id="WP_116160596.1">
    <property type="nucleotide sequence ID" value="NZ_JACHJY010000011.1"/>
</dbReference>
<feature type="transmembrane region" description="Helical" evidence="1">
    <location>
        <begin position="138"/>
        <end position="158"/>
    </location>
</feature>
<organism evidence="2 3">
    <name type="scientific">Streptomyces nymphaeiformis</name>
    <dbReference type="NCBI Taxonomy" id="2663842"/>
    <lineage>
        <taxon>Bacteria</taxon>
        <taxon>Bacillati</taxon>
        <taxon>Actinomycetota</taxon>
        <taxon>Actinomycetes</taxon>
        <taxon>Kitasatosporales</taxon>
        <taxon>Streptomycetaceae</taxon>
        <taxon>Streptomyces</taxon>
    </lineage>
</organism>
<gene>
    <name evidence="2" type="ORF">GGE06_007028</name>
</gene>
<protein>
    <submittedName>
        <fullName evidence="2">Putative membrane protein</fullName>
    </submittedName>
</protein>
<accession>A0A7W7U7H7</accession>
<keyword evidence="1" id="KW-1133">Transmembrane helix</keyword>
<reference evidence="2 3" key="1">
    <citation type="submission" date="2020-08" db="EMBL/GenBank/DDBJ databases">
        <title>Genomic Encyclopedia of Type Strains, Phase III (KMG-III): the genomes of soil and plant-associated and newly described type strains.</title>
        <authorList>
            <person name="Whitman W."/>
        </authorList>
    </citation>
    <scope>NUCLEOTIDE SEQUENCE [LARGE SCALE GENOMIC DNA]</scope>
    <source>
        <strain evidence="2 3">SFB5A</strain>
    </source>
</reference>
<comment type="caution">
    <text evidence="2">The sequence shown here is derived from an EMBL/GenBank/DDBJ whole genome shotgun (WGS) entry which is preliminary data.</text>
</comment>
<dbReference type="Proteomes" id="UP000582643">
    <property type="component" value="Unassembled WGS sequence"/>
</dbReference>
<evidence type="ECO:0000256" key="1">
    <source>
        <dbReference type="SAM" id="Phobius"/>
    </source>
</evidence>
<keyword evidence="1" id="KW-0472">Membrane</keyword>
<sequence length="193" mass="19809">MTGTEHPLVTDYLSTVEREASFLPAGRREELLADLREHLAVAVGDEQDPQAVRTALERLGSPAAIAAAARAEEPEAAAAATTAVAPKPPNRTRHTITAVLIGVTGFAGIAGSLPSAAALIVGLALLWTSDAWDRDTKVLATALTVATPVVVLLGAFLLSGRFGVMELLAVLAVGIALPATAAVRLLRALPKAA</sequence>
<dbReference type="Pfam" id="PF22564">
    <property type="entry name" value="HAAS"/>
    <property type="match status" value="1"/>
</dbReference>
<evidence type="ECO:0000313" key="2">
    <source>
        <dbReference type="EMBL" id="MBB4986066.1"/>
    </source>
</evidence>
<feature type="transmembrane region" description="Helical" evidence="1">
    <location>
        <begin position="164"/>
        <end position="186"/>
    </location>
</feature>
<proteinExistence type="predicted"/>
<evidence type="ECO:0000313" key="3">
    <source>
        <dbReference type="Proteomes" id="UP000582643"/>
    </source>
</evidence>
<name>A0A7W7U7H7_9ACTN</name>
<keyword evidence="3" id="KW-1185">Reference proteome</keyword>
<keyword evidence="1" id="KW-0812">Transmembrane</keyword>
<dbReference type="EMBL" id="JACHJY010000011">
    <property type="protein sequence ID" value="MBB4986066.1"/>
    <property type="molecule type" value="Genomic_DNA"/>
</dbReference>
<dbReference type="AlphaFoldDB" id="A0A7W7U7H7"/>
<feature type="transmembrane region" description="Helical" evidence="1">
    <location>
        <begin position="96"/>
        <end position="126"/>
    </location>
</feature>